<dbReference type="AlphaFoldDB" id="A0A1H9YAJ4"/>
<dbReference type="GO" id="GO:0045881">
    <property type="term" value="P:positive regulation of sporulation resulting in formation of a cellular spore"/>
    <property type="evidence" value="ECO:0007669"/>
    <property type="project" value="TreeGrafter"/>
</dbReference>
<dbReference type="Pfam" id="PF02195">
    <property type="entry name" value="ParB_N"/>
    <property type="match status" value="1"/>
</dbReference>
<evidence type="ECO:0000313" key="9">
    <source>
        <dbReference type="Proteomes" id="UP000199180"/>
    </source>
</evidence>
<dbReference type="PIRSF" id="PIRSF036758">
    <property type="entry name" value="Aden_M_ParB"/>
    <property type="match status" value="1"/>
</dbReference>
<dbReference type="GO" id="GO:0009007">
    <property type="term" value="F:site-specific DNA-methyltransferase (adenine-specific) activity"/>
    <property type="evidence" value="ECO:0007669"/>
    <property type="project" value="UniProtKB-EC"/>
</dbReference>
<dbReference type="RefSeq" id="WP_090731624.1">
    <property type="nucleotide sequence ID" value="NZ_FOHO01000001.1"/>
</dbReference>
<keyword evidence="3 8" id="KW-0489">Methyltransferase</keyword>
<dbReference type="CDD" id="cd16403">
    <property type="entry name" value="ParB_N_like_MT"/>
    <property type="match status" value="1"/>
</dbReference>
<protein>
    <recommendedName>
        <fullName evidence="2">site-specific DNA-methyltransferase (adenine-specific)</fullName>
        <ecNumber evidence="2">2.1.1.72</ecNumber>
    </recommendedName>
</protein>
<keyword evidence="5" id="KW-0949">S-adenosyl-L-methionine</keyword>
<dbReference type="PANTHER" id="PTHR33375">
    <property type="entry name" value="CHROMOSOME-PARTITIONING PROTEIN PARB-RELATED"/>
    <property type="match status" value="1"/>
</dbReference>
<feature type="domain" description="ParB-like N-terminal" evidence="7">
    <location>
        <begin position="11"/>
        <end position="97"/>
    </location>
</feature>
<sequence>MNKPVLPAKLEVLALDRLVPYARNARTHSETQVAEIAASIREFGFTNPVLISDEGDIIAGHGRVMAARQLGLGEVPCIRLSHLSDAQRRAYVLADNKLAEKAGWDNELLRLELGELAELGFDLGLTGFDKSELDALMLGEDDVDAEGLTGDDDAPGLKDDPVSRSGDVWILGDHRVMCGDSTSIEAVEALCAGDLVDCVWTDPPYNVAYETKAGKIDNDNLEDGQFRQFLLDAYSSAWAVMKPGAAIYVAHADTEGLNFRAAFREVGLKLSGCLIWRKNALVLGRSDYQWRHEPILYGWKPGAAHRWFGGRAQTTVHEFSDAPFIVSEDGSVQIEIGETVLRISGADLKVEELVGSVVTAEKPRRSVDHPTMKPVELILPMVKNSSRRGDLVLDLFGGSGSTLIACQKSGRKARLMEFDPGYCDVIVRRWQEWTGRVAHLEAGGDSFEVLSGKRRTKPKKCK</sequence>
<dbReference type="PRINTS" id="PR00506">
    <property type="entry name" value="D21N6MTFRASE"/>
</dbReference>
<dbReference type="Gene3D" id="3.40.50.150">
    <property type="entry name" value="Vaccinia Virus protein VP39"/>
    <property type="match status" value="1"/>
</dbReference>
<keyword evidence="9" id="KW-1185">Reference proteome</keyword>
<evidence type="ECO:0000256" key="1">
    <source>
        <dbReference type="ARBA" id="ARBA00006594"/>
    </source>
</evidence>
<dbReference type="InterPro" id="IPR002052">
    <property type="entry name" value="DNA_methylase_N6_adenine_CS"/>
</dbReference>
<evidence type="ECO:0000313" key="8">
    <source>
        <dbReference type="EMBL" id="SES65960.1"/>
    </source>
</evidence>
<reference evidence="8 9" key="1">
    <citation type="submission" date="2016-10" db="EMBL/GenBank/DDBJ databases">
        <authorList>
            <person name="de Groot N.N."/>
        </authorList>
    </citation>
    <scope>NUCLEOTIDE SEQUENCE [LARGE SCALE GENOMIC DNA]</scope>
    <source>
        <strain evidence="8 9">DSM 17862</strain>
    </source>
</reference>
<dbReference type="InterPro" id="IPR036086">
    <property type="entry name" value="ParB/Sulfiredoxin_sf"/>
</dbReference>
<dbReference type="Proteomes" id="UP000199180">
    <property type="component" value="Unassembled WGS sequence"/>
</dbReference>
<dbReference type="SMART" id="SM00470">
    <property type="entry name" value="ParB"/>
    <property type="match status" value="1"/>
</dbReference>
<dbReference type="InterPro" id="IPR050336">
    <property type="entry name" value="Chromosome_partition/occlusion"/>
</dbReference>
<dbReference type="InterPro" id="IPR002941">
    <property type="entry name" value="DNA_methylase_N4/N6"/>
</dbReference>
<evidence type="ECO:0000259" key="7">
    <source>
        <dbReference type="SMART" id="SM00470"/>
    </source>
</evidence>
<accession>A0A1H9YAJ4</accession>
<dbReference type="Gene3D" id="3.90.1530.10">
    <property type="entry name" value="Conserved hypothetical protein from pyrococcus furiosus pfu- 392566-001, ParB domain"/>
    <property type="match status" value="1"/>
</dbReference>
<dbReference type="EMBL" id="FOHO01000001">
    <property type="protein sequence ID" value="SES65960.1"/>
    <property type="molecule type" value="Genomic_DNA"/>
</dbReference>
<dbReference type="SUPFAM" id="SSF53335">
    <property type="entry name" value="S-adenosyl-L-methionine-dependent methyltransferases"/>
    <property type="match status" value="1"/>
</dbReference>
<dbReference type="InterPro" id="IPR002295">
    <property type="entry name" value="N4/N6-MTase_EcoPI_Mod-like"/>
</dbReference>
<dbReference type="PANTHER" id="PTHR33375:SF1">
    <property type="entry name" value="CHROMOSOME-PARTITIONING PROTEIN PARB-RELATED"/>
    <property type="match status" value="1"/>
</dbReference>
<dbReference type="SUPFAM" id="SSF110849">
    <property type="entry name" value="ParB/Sulfiredoxin"/>
    <property type="match status" value="1"/>
</dbReference>
<evidence type="ECO:0000256" key="4">
    <source>
        <dbReference type="ARBA" id="ARBA00022679"/>
    </source>
</evidence>
<evidence type="ECO:0000256" key="6">
    <source>
        <dbReference type="ARBA" id="ARBA00047942"/>
    </source>
</evidence>
<dbReference type="EC" id="2.1.1.72" evidence="2"/>
<dbReference type="GO" id="GO:0032259">
    <property type="term" value="P:methylation"/>
    <property type="evidence" value="ECO:0007669"/>
    <property type="project" value="UniProtKB-KW"/>
</dbReference>
<keyword evidence="4" id="KW-0808">Transferase</keyword>
<dbReference type="InterPro" id="IPR015840">
    <property type="entry name" value="DNA_MeTrfase_ParB"/>
</dbReference>
<organism evidence="8 9">
    <name type="scientific">Paracoccus homiensis</name>
    <dbReference type="NCBI Taxonomy" id="364199"/>
    <lineage>
        <taxon>Bacteria</taxon>
        <taxon>Pseudomonadati</taxon>
        <taxon>Pseudomonadota</taxon>
        <taxon>Alphaproteobacteria</taxon>
        <taxon>Rhodobacterales</taxon>
        <taxon>Paracoccaceae</taxon>
        <taxon>Paracoccus</taxon>
    </lineage>
</organism>
<dbReference type="PROSITE" id="PS00092">
    <property type="entry name" value="N6_MTASE"/>
    <property type="match status" value="1"/>
</dbReference>
<dbReference type="OrthoDB" id="7806498at2"/>
<dbReference type="InterPro" id="IPR029063">
    <property type="entry name" value="SAM-dependent_MTases_sf"/>
</dbReference>
<evidence type="ECO:0000256" key="5">
    <source>
        <dbReference type="ARBA" id="ARBA00022691"/>
    </source>
</evidence>
<dbReference type="InterPro" id="IPR003115">
    <property type="entry name" value="ParB_N"/>
</dbReference>
<comment type="similarity">
    <text evidence="1">Belongs to the N(4)/N(6)-methyltransferase family.</text>
</comment>
<dbReference type="GO" id="GO:0005694">
    <property type="term" value="C:chromosome"/>
    <property type="evidence" value="ECO:0007669"/>
    <property type="project" value="TreeGrafter"/>
</dbReference>
<dbReference type="Pfam" id="PF01555">
    <property type="entry name" value="N6_N4_Mtase"/>
    <property type="match status" value="1"/>
</dbReference>
<gene>
    <name evidence="8" type="ORF">SAMN04489858_10197</name>
</gene>
<proteinExistence type="inferred from homology"/>
<dbReference type="STRING" id="364199.SAMN04489858_10197"/>
<evidence type="ECO:0000256" key="3">
    <source>
        <dbReference type="ARBA" id="ARBA00022603"/>
    </source>
</evidence>
<comment type="catalytic activity">
    <reaction evidence="6">
        <text>a 2'-deoxyadenosine in DNA + S-adenosyl-L-methionine = an N(6)-methyl-2'-deoxyadenosine in DNA + S-adenosyl-L-homocysteine + H(+)</text>
        <dbReference type="Rhea" id="RHEA:15197"/>
        <dbReference type="Rhea" id="RHEA-COMP:12418"/>
        <dbReference type="Rhea" id="RHEA-COMP:12419"/>
        <dbReference type="ChEBI" id="CHEBI:15378"/>
        <dbReference type="ChEBI" id="CHEBI:57856"/>
        <dbReference type="ChEBI" id="CHEBI:59789"/>
        <dbReference type="ChEBI" id="CHEBI:90615"/>
        <dbReference type="ChEBI" id="CHEBI:90616"/>
        <dbReference type="EC" id="2.1.1.72"/>
    </reaction>
</comment>
<evidence type="ECO:0000256" key="2">
    <source>
        <dbReference type="ARBA" id="ARBA00011900"/>
    </source>
</evidence>
<dbReference type="GO" id="GO:0007059">
    <property type="term" value="P:chromosome segregation"/>
    <property type="evidence" value="ECO:0007669"/>
    <property type="project" value="TreeGrafter"/>
</dbReference>
<dbReference type="GO" id="GO:0003677">
    <property type="term" value="F:DNA binding"/>
    <property type="evidence" value="ECO:0007669"/>
    <property type="project" value="InterPro"/>
</dbReference>
<name>A0A1H9YAJ4_9RHOB</name>
<dbReference type="GO" id="GO:0008170">
    <property type="term" value="F:N-methyltransferase activity"/>
    <property type="evidence" value="ECO:0007669"/>
    <property type="project" value="InterPro"/>
</dbReference>